<evidence type="ECO:0000313" key="3">
    <source>
        <dbReference type="EMBL" id="GFQ91102.1"/>
    </source>
</evidence>
<dbReference type="GO" id="GO:0046975">
    <property type="term" value="F:histone H3K36 methyltransferase activity"/>
    <property type="evidence" value="ECO:0007669"/>
    <property type="project" value="TreeGrafter"/>
</dbReference>
<comment type="caution">
    <text evidence="3">The sequence shown here is derived from an EMBL/GenBank/DDBJ whole genome shotgun (WGS) entry which is preliminary data.</text>
</comment>
<accession>A0A8X6FWY9</accession>
<dbReference type="OrthoDB" id="7552475at2759"/>
<dbReference type="GO" id="GO:0044774">
    <property type="term" value="P:mitotic DNA integrity checkpoint signaling"/>
    <property type="evidence" value="ECO:0007669"/>
    <property type="project" value="TreeGrafter"/>
</dbReference>
<dbReference type="InterPro" id="IPR052709">
    <property type="entry name" value="Transposase-MT_Hybrid"/>
</dbReference>
<dbReference type="GO" id="GO:0035861">
    <property type="term" value="C:site of double-strand break"/>
    <property type="evidence" value="ECO:0007669"/>
    <property type="project" value="TreeGrafter"/>
</dbReference>
<dbReference type="GO" id="GO:0031297">
    <property type="term" value="P:replication fork processing"/>
    <property type="evidence" value="ECO:0007669"/>
    <property type="project" value="TreeGrafter"/>
</dbReference>
<dbReference type="GO" id="GO:0015074">
    <property type="term" value="P:DNA integration"/>
    <property type="evidence" value="ECO:0007669"/>
    <property type="project" value="TreeGrafter"/>
</dbReference>
<organism evidence="3 4">
    <name type="scientific">Trichonephila clavata</name>
    <name type="common">Joro spider</name>
    <name type="synonym">Nephila clavata</name>
    <dbReference type="NCBI Taxonomy" id="2740835"/>
    <lineage>
        <taxon>Eukaryota</taxon>
        <taxon>Metazoa</taxon>
        <taxon>Ecdysozoa</taxon>
        <taxon>Arthropoda</taxon>
        <taxon>Chelicerata</taxon>
        <taxon>Arachnida</taxon>
        <taxon>Araneae</taxon>
        <taxon>Araneomorphae</taxon>
        <taxon>Entelegynae</taxon>
        <taxon>Araneoidea</taxon>
        <taxon>Nephilidae</taxon>
        <taxon>Trichonephila</taxon>
    </lineage>
</organism>
<keyword evidence="4" id="KW-1185">Reference proteome</keyword>
<dbReference type="GO" id="GO:0003697">
    <property type="term" value="F:single-stranded DNA binding"/>
    <property type="evidence" value="ECO:0007669"/>
    <property type="project" value="TreeGrafter"/>
</dbReference>
<dbReference type="GO" id="GO:0044547">
    <property type="term" value="F:DNA topoisomerase binding"/>
    <property type="evidence" value="ECO:0007669"/>
    <property type="project" value="TreeGrafter"/>
</dbReference>
<feature type="domain" description="Mos1 transposase HTH" evidence="2">
    <location>
        <begin position="5"/>
        <end position="52"/>
    </location>
</feature>
<evidence type="ECO:0000259" key="2">
    <source>
        <dbReference type="Pfam" id="PF17906"/>
    </source>
</evidence>
<protein>
    <submittedName>
        <fullName evidence="3">Histone-lysine N-methyltransferase SETMAR</fullName>
    </submittedName>
</protein>
<dbReference type="GO" id="GO:0000014">
    <property type="term" value="F:single-stranded DNA endodeoxyribonuclease activity"/>
    <property type="evidence" value="ECO:0007669"/>
    <property type="project" value="TreeGrafter"/>
</dbReference>
<proteinExistence type="predicted"/>
<dbReference type="Gene3D" id="1.10.10.1450">
    <property type="match status" value="1"/>
</dbReference>
<evidence type="ECO:0000313" key="4">
    <source>
        <dbReference type="Proteomes" id="UP000887116"/>
    </source>
</evidence>
<dbReference type="Proteomes" id="UP000887116">
    <property type="component" value="Unassembled WGS sequence"/>
</dbReference>
<feature type="region of interest" description="Disordered" evidence="1">
    <location>
        <begin position="168"/>
        <end position="187"/>
    </location>
</feature>
<dbReference type="Pfam" id="PF17906">
    <property type="entry name" value="HTH_48"/>
    <property type="match status" value="1"/>
</dbReference>
<reference evidence="3" key="1">
    <citation type="submission" date="2020-07" db="EMBL/GenBank/DDBJ databases">
        <title>Multicomponent nature underlies the extraordinary mechanical properties of spider dragline silk.</title>
        <authorList>
            <person name="Kono N."/>
            <person name="Nakamura H."/>
            <person name="Mori M."/>
            <person name="Yoshida Y."/>
            <person name="Ohtoshi R."/>
            <person name="Malay A.D."/>
            <person name="Moran D.A.P."/>
            <person name="Tomita M."/>
            <person name="Numata K."/>
            <person name="Arakawa K."/>
        </authorList>
    </citation>
    <scope>NUCLEOTIDE SEQUENCE</scope>
</reference>
<dbReference type="GO" id="GO:0042800">
    <property type="term" value="F:histone H3K4 methyltransferase activity"/>
    <property type="evidence" value="ECO:0007669"/>
    <property type="project" value="TreeGrafter"/>
</dbReference>
<dbReference type="GO" id="GO:0000793">
    <property type="term" value="C:condensed chromosome"/>
    <property type="evidence" value="ECO:0007669"/>
    <property type="project" value="TreeGrafter"/>
</dbReference>
<dbReference type="PANTHER" id="PTHR46060">
    <property type="entry name" value="MARINER MOS1 TRANSPOSASE-LIKE PROTEIN"/>
    <property type="match status" value="1"/>
</dbReference>
<dbReference type="PANTHER" id="PTHR46060:SF2">
    <property type="entry name" value="HISTONE-LYSINE N-METHYLTRANSFERASE SETMAR"/>
    <property type="match status" value="1"/>
</dbReference>
<dbReference type="GO" id="GO:0006303">
    <property type="term" value="P:double-strand break repair via nonhomologous end joining"/>
    <property type="evidence" value="ECO:0007669"/>
    <property type="project" value="TreeGrafter"/>
</dbReference>
<dbReference type="EMBL" id="BMAO01023816">
    <property type="protein sequence ID" value="GFQ91102.1"/>
    <property type="molecule type" value="Genomic_DNA"/>
</dbReference>
<gene>
    <name evidence="3" type="primary">WH47_06925</name>
    <name evidence="3" type="ORF">TNCT_298951</name>
</gene>
<dbReference type="GO" id="GO:0005634">
    <property type="term" value="C:nucleus"/>
    <property type="evidence" value="ECO:0007669"/>
    <property type="project" value="TreeGrafter"/>
</dbReference>
<dbReference type="InterPro" id="IPR041426">
    <property type="entry name" value="Mos1_HTH"/>
</dbReference>
<dbReference type="GO" id="GO:0000729">
    <property type="term" value="P:DNA double-strand break processing"/>
    <property type="evidence" value="ECO:0007669"/>
    <property type="project" value="TreeGrafter"/>
</dbReference>
<sequence>MNYRDFRVLFLYEWKIDHNAAAAARNINAAFGKSSVNGTTIRHLYTTFESGDESLTNKDRGRPETVMDSEVLRVNIEQNPGNTVKRLPRRTRNNFCTISRLLKMSGKVKKMDNLVPLVLNENKKIKVLKHILSLFFPTKNDPFVYGIVACHKKWILFDNRLHSSQCLDAKKSPPHSLNTNSIKRKLW</sequence>
<dbReference type="AlphaFoldDB" id="A0A8X6FWY9"/>
<dbReference type="GO" id="GO:0003690">
    <property type="term" value="F:double-stranded DNA binding"/>
    <property type="evidence" value="ECO:0007669"/>
    <property type="project" value="TreeGrafter"/>
</dbReference>
<name>A0A8X6FWY9_TRICU</name>
<evidence type="ECO:0000256" key="1">
    <source>
        <dbReference type="SAM" id="MobiDB-lite"/>
    </source>
</evidence>